<sequence length="594" mass="68248">MAQADIHCPYCKEVFCLNCHKIHRMKELSRNHKTILLSEMDGKLLQSICQKILKPDEQTTRKPSFRRFGMLAMLSSKNDQKTKYIDKLAVEHDHETEDFDDEIFCPDHLDIFCKTCSTEHVNCPNICGLERAASQIRINGDMLDLISKYKKCHAFLMLMIEDRKRETSNLLHTKEVLLQEMAHIRSDYENTRERLQDGLEEKVEENVKESLGTVKSQGEKCEKMRKIIEKAIEELVISGKEHTKQRFVKTHYKLKAKYQSYENQLKRIYDEIREYKFKFYMNSFIPLLPESLVVYTSNQRLVDQRRLPPFLEVQSTKPLDEKAPKRSSNIKLWGLGIFARAGITSLKCTSTSQLVTVNRTECEVRVFHASGWTYATYSLSSLPWDLALVSDKDFVVSLPGEHKVLFFKMNENLDAKISLEKEIDITEECWGIESIEDNYIGTFEPWTSRACVKIFDLDGKIKVTTKQNNAGENIFRAPQHVICDKTDRKIYISDAGLNAILTLNPDGQILASFSDPQMIHPTGMTIDYQGNLYVCGKNSKNIIRIPFTSGNGASNILAQNDVISNPRAMCFYTDGETLLVACSGKAQLYRFKLT</sequence>
<gene>
    <name evidence="2" type="ORF">FSP39_011771</name>
</gene>
<dbReference type="Proteomes" id="UP001186944">
    <property type="component" value="Unassembled WGS sequence"/>
</dbReference>
<comment type="caution">
    <text evidence="2">The sequence shown here is derived from an EMBL/GenBank/DDBJ whole genome shotgun (WGS) entry which is preliminary data.</text>
</comment>
<dbReference type="EMBL" id="VSWD01000008">
    <property type="protein sequence ID" value="KAK3095221.1"/>
    <property type="molecule type" value="Genomic_DNA"/>
</dbReference>
<dbReference type="AlphaFoldDB" id="A0AA89BUK5"/>
<organism evidence="2 3">
    <name type="scientific">Pinctada imbricata</name>
    <name type="common">Atlantic pearl-oyster</name>
    <name type="synonym">Pinctada martensii</name>
    <dbReference type="NCBI Taxonomy" id="66713"/>
    <lineage>
        <taxon>Eukaryota</taxon>
        <taxon>Metazoa</taxon>
        <taxon>Spiralia</taxon>
        <taxon>Lophotrochozoa</taxon>
        <taxon>Mollusca</taxon>
        <taxon>Bivalvia</taxon>
        <taxon>Autobranchia</taxon>
        <taxon>Pteriomorphia</taxon>
        <taxon>Pterioida</taxon>
        <taxon>Pterioidea</taxon>
        <taxon>Pteriidae</taxon>
        <taxon>Pinctada</taxon>
    </lineage>
</organism>
<accession>A0AA89BUK5</accession>
<evidence type="ECO:0000313" key="2">
    <source>
        <dbReference type="EMBL" id="KAK3095221.1"/>
    </source>
</evidence>
<keyword evidence="3" id="KW-1185">Reference proteome</keyword>
<feature type="coiled-coil region" evidence="1">
    <location>
        <begin position="174"/>
        <end position="205"/>
    </location>
</feature>
<name>A0AA89BUK5_PINIB</name>
<dbReference type="InterPro" id="IPR011042">
    <property type="entry name" value="6-blade_b-propeller_TolB-like"/>
</dbReference>
<dbReference type="Gene3D" id="2.120.10.30">
    <property type="entry name" value="TolB, C-terminal domain"/>
    <property type="match status" value="1"/>
</dbReference>
<evidence type="ECO:0000313" key="3">
    <source>
        <dbReference type="Proteomes" id="UP001186944"/>
    </source>
</evidence>
<protein>
    <recommendedName>
        <fullName evidence="4">B box-type domain-containing protein</fullName>
    </recommendedName>
</protein>
<reference evidence="2" key="1">
    <citation type="submission" date="2019-08" db="EMBL/GenBank/DDBJ databases">
        <title>The improved chromosome-level genome for the pearl oyster Pinctada fucata martensii using PacBio sequencing and Hi-C.</title>
        <authorList>
            <person name="Zheng Z."/>
        </authorList>
    </citation>
    <scope>NUCLEOTIDE SEQUENCE</scope>
    <source>
        <strain evidence="2">ZZ-2019</strain>
        <tissue evidence="2">Adductor muscle</tissue>
    </source>
</reference>
<evidence type="ECO:0008006" key="4">
    <source>
        <dbReference type="Google" id="ProtNLM"/>
    </source>
</evidence>
<dbReference type="CDD" id="cd19757">
    <property type="entry name" value="Bbox1"/>
    <property type="match status" value="1"/>
</dbReference>
<keyword evidence="1" id="KW-0175">Coiled coil</keyword>
<proteinExistence type="predicted"/>
<evidence type="ECO:0000256" key="1">
    <source>
        <dbReference type="SAM" id="Coils"/>
    </source>
</evidence>
<dbReference type="SUPFAM" id="SSF101898">
    <property type="entry name" value="NHL repeat"/>
    <property type="match status" value="1"/>
</dbReference>